<feature type="transmembrane region" description="Helical" evidence="11">
    <location>
        <begin position="122"/>
        <end position="141"/>
    </location>
</feature>
<dbReference type="Pfam" id="PF00083">
    <property type="entry name" value="Sugar_tr"/>
    <property type="match status" value="1"/>
</dbReference>
<feature type="transmembrane region" description="Helical" evidence="11">
    <location>
        <begin position="150"/>
        <end position="167"/>
    </location>
</feature>
<feature type="transmembrane region" description="Helical" evidence="11">
    <location>
        <begin position="459"/>
        <end position="482"/>
    </location>
</feature>
<dbReference type="GO" id="GO:0000023">
    <property type="term" value="P:maltose metabolic process"/>
    <property type="evidence" value="ECO:0007669"/>
    <property type="project" value="UniProtKB-KW"/>
</dbReference>
<keyword evidence="6 11" id="KW-1133">Transmembrane helix</keyword>
<dbReference type="SUPFAM" id="SSF103473">
    <property type="entry name" value="MFS general substrate transporter"/>
    <property type="match status" value="1"/>
</dbReference>
<dbReference type="Proteomes" id="UP001222932">
    <property type="component" value="Unassembled WGS sequence"/>
</dbReference>
<dbReference type="PROSITE" id="PS50850">
    <property type="entry name" value="MFS"/>
    <property type="match status" value="1"/>
</dbReference>
<dbReference type="AlphaFoldDB" id="A0AAD3U052"/>
<evidence type="ECO:0000256" key="10">
    <source>
        <dbReference type="RuleBase" id="RU003346"/>
    </source>
</evidence>
<evidence type="ECO:0000256" key="3">
    <source>
        <dbReference type="ARBA" id="ARBA00022448"/>
    </source>
</evidence>
<evidence type="ECO:0000256" key="1">
    <source>
        <dbReference type="ARBA" id="ARBA00004141"/>
    </source>
</evidence>
<feature type="transmembrane region" description="Helical" evidence="11">
    <location>
        <begin position="391"/>
        <end position="412"/>
    </location>
</feature>
<dbReference type="InterPro" id="IPR036259">
    <property type="entry name" value="MFS_trans_sf"/>
</dbReference>
<dbReference type="NCBIfam" id="TIGR00879">
    <property type="entry name" value="SP"/>
    <property type="match status" value="1"/>
</dbReference>
<evidence type="ECO:0000313" key="13">
    <source>
        <dbReference type="EMBL" id="GMK59761.1"/>
    </source>
</evidence>
<dbReference type="InterPro" id="IPR005828">
    <property type="entry name" value="MFS_sugar_transport-like"/>
</dbReference>
<dbReference type="GO" id="GO:0005351">
    <property type="term" value="F:carbohydrate:proton symporter activity"/>
    <property type="evidence" value="ECO:0007669"/>
    <property type="project" value="TreeGrafter"/>
</dbReference>
<keyword evidence="4" id="KW-0762">Sugar transport</keyword>
<evidence type="ECO:0000313" key="14">
    <source>
        <dbReference type="Proteomes" id="UP001222932"/>
    </source>
</evidence>
<feature type="transmembrane region" description="Helical" evidence="11">
    <location>
        <begin position="208"/>
        <end position="229"/>
    </location>
</feature>
<accession>A0AAD3U052</accession>
<dbReference type="EMBL" id="BTCM01000008">
    <property type="protein sequence ID" value="GMK59761.1"/>
    <property type="molecule type" value="Genomic_DNA"/>
</dbReference>
<dbReference type="PANTHER" id="PTHR48022:SF5">
    <property type="entry name" value="ALPHA-GLUCOSIDES PERMEASE MPH2-RELATED"/>
    <property type="match status" value="1"/>
</dbReference>
<feature type="domain" description="Major facilitator superfamily (MFS) profile" evidence="12">
    <location>
        <begin position="73"/>
        <end position="516"/>
    </location>
</feature>
<reference evidence="13" key="2">
    <citation type="submission" date="2023-06" db="EMBL/GenBank/DDBJ databases">
        <authorList>
            <person name="Kobayashi Y."/>
            <person name="Kayamori A."/>
            <person name="Aoki K."/>
            <person name="Shiwa Y."/>
            <person name="Fujita N."/>
            <person name="Sugita T."/>
            <person name="Iwasaki W."/>
            <person name="Tanaka N."/>
            <person name="Takashima M."/>
        </authorList>
    </citation>
    <scope>NUCLEOTIDE SEQUENCE</scope>
    <source>
        <strain evidence="13">HIS016</strain>
    </source>
</reference>
<gene>
    <name evidence="13" type="ORF">CspeluHIS016_0803670</name>
</gene>
<feature type="transmembrane region" description="Helical" evidence="11">
    <location>
        <begin position="363"/>
        <end position="384"/>
    </location>
</feature>
<evidence type="ECO:0000256" key="6">
    <source>
        <dbReference type="ARBA" id="ARBA00022989"/>
    </source>
</evidence>
<dbReference type="InterPro" id="IPR005829">
    <property type="entry name" value="Sugar_transporter_CS"/>
</dbReference>
<dbReference type="PROSITE" id="PS00217">
    <property type="entry name" value="SUGAR_TRANSPORT_2"/>
    <property type="match status" value="1"/>
</dbReference>
<reference evidence="13" key="1">
    <citation type="journal article" date="2023" name="BMC Genomics">
        <title>Chromosome-level genome assemblies of Cutaneotrichosporon spp. (Trichosporonales, Basidiomycota) reveal imbalanced evolution between nucleotide sequences and chromosome synteny.</title>
        <authorList>
            <person name="Kobayashi Y."/>
            <person name="Kayamori A."/>
            <person name="Aoki K."/>
            <person name="Shiwa Y."/>
            <person name="Matsutani M."/>
            <person name="Fujita N."/>
            <person name="Sugita T."/>
            <person name="Iwasaki W."/>
            <person name="Tanaka N."/>
            <person name="Takashima M."/>
        </authorList>
    </citation>
    <scope>NUCLEOTIDE SEQUENCE</scope>
    <source>
        <strain evidence="13">HIS016</strain>
    </source>
</reference>
<comment type="subcellular location">
    <subcellularLocation>
        <location evidence="1">Membrane</location>
        <topology evidence="1">Multi-pass membrane protein</topology>
    </subcellularLocation>
</comment>
<feature type="transmembrane region" description="Helical" evidence="11">
    <location>
        <begin position="494"/>
        <end position="512"/>
    </location>
</feature>
<feature type="transmembrane region" description="Helical" evidence="11">
    <location>
        <begin position="424"/>
        <end position="447"/>
    </location>
</feature>
<evidence type="ECO:0000256" key="7">
    <source>
        <dbReference type="ARBA" id="ARBA00023136"/>
    </source>
</evidence>
<dbReference type="InterPro" id="IPR050360">
    <property type="entry name" value="MFS_Sugar_Transporters"/>
</dbReference>
<dbReference type="FunFam" id="1.20.1250.20:FF:000254">
    <property type="entry name" value="MAL31p Maltose permease"/>
    <property type="match status" value="1"/>
</dbReference>
<keyword evidence="8" id="KW-0462">Maltose metabolism</keyword>
<evidence type="ECO:0000256" key="4">
    <source>
        <dbReference type="ARBA" id="ARBA00022597"/>
    </source>
</evidence>
<comment type="catalytic activity">
    <reaction evidence="9">
        <text>myo-inositol(out) + H(+)(out) = myo-inositol(in) + H(+)(in)</text>
        <dbReference type="Rhea" id="RHEA:60364"/>
        <dbReference type="ChEBI" id="CHEBI:15378"/>
        <dbReference type="ChEBI" id="CHEBI:17268"/>
    </reaction>
</comment>
<comment type="caution">
    <text evidence="13">The sequence shown here is derived from an EMBL/GenBank/DDBJ whole genome shotgun (WGS) entry which is preliminary data.</text>
</comment>
<evidence type="ECO:0000259" key="12">
    <source>
        <dbReference type="PROSITE" id="PS50850"/>
    </source>
</evidence>
<dbReference type="PANTHER" id="PTHR48022">
    <property type="entry name" value="PLASTIDIC GLUCOSE TRANSPORTER 4"/>
    <property type="match status" value="1"/>
</dbReference>
<comment type="similarity">
    <text evidence="2 10">Belongs to the major facilitator superfamily. Sugar transporter (TC 2.A.1.1) family.</text>
</comment>
<evidence type="ECO:0000256" key="2">
    <source>
        <dbReference type="ARBA" id="ARBA00010992"/>
    </source>
</evidence>
<name>A0AAD3U052_9TREE</name>
<feature type="transmembrane region" description="Helical" evidence="11">
    <location>
        <begin position="66"/>
        <end position="83"/>
    </location>
</feature>
<organism evidence="13 14">
    <name type="scientific">Cutaneotrichosporon spelunceum</name>
    <dbReference type="NCBI Taxonomy" id="1672016"/>
    <lineage>
        <taxon>Eukaryota</taxon>
        <taxon>Fungi</taxon>
        <taxon>Dikarya</taxon>
        <taxon>Basidiomycota</taxon>
        <taxon>Agaricomycotina</taxon>
        <taxon>Tremellomycetes</taxon>
        <taxon>Trichosporonales</taxon>
        <taxon>Trichosporonaceae</taxon>
        <taxon>Cutaneotrichosporon</taxon>
    </lineage>
</organism>
<evidence type="ECO:0000256" key="11">
    <source>
        <dbReference type="SAM" id="Phobius"/>
    </source>
</evidence>
<dbReference type="InterPro" id="IPR003663">
    <property type="entry name" value="Sugar/inositol_transpt"/>
</dbReference>
<keyword evidence="5 11" id="KW-0812">Transmembrane</keyword>
<proteinExistence type="inferred from homology"/>
<feature type="transmembrane region" description="Helical" evidence="11">
    <location>
        <begin position="329"/>
        <end position="351"/>
    </location>
</feature>
<evidence type="ECO:0000256" key="5">
    <source>
        <dbReference type="ARBA" id="ARBA00022692"/>
    </source>
</evidence>
<dbReference type="GO" id="GO:0016020">
    <property type="term" value="C:membrane"/>
    <property type="evidence" value="ECO:0007669"/>
    <property type="project" value="UniProtKB-SubCell"/>
</dbReference>
<evidence type="ECO:0000256" key="8">
    <source>
        <dbReference type="ARBA" id="ARBA00026248"/>
    </source>
</evidence>
<evidence type="ECO:0000256" key="9">
    <source>
        <dbReference type="ARBA" id="ARBA00049119"/>
    </source>
</evidence>
<dbReference type="Gene3D" id="1.20.1250.20">
    <property type="entry name" value="MFS general substrate transporter like domains"/>
    <property type="match status" value="1"/>
</dbReference>
<keyword evidence="14" id="KW-1185">Reference proteome</keyword>
<keyword evidence="7 11" id="KW-0472">Membrane</keyword>
<keyword evidence="3 10" id="KW-0813">Transport</keyword>
<dbReference type="InterPro" id="IPR020846">
    <property type="entry name" value="MFS_dom"/>
</dbReference>
<protein>
    <recommendedName>
        <fullName evidence="12">Major facilitator superfamily (MFS) profile domain-containing protein</fullName>
    </recommendedName>
</protein>
<sequence>MTKSTTGTTDEKANFDAEAGKSFAHNVHLEHMGDLKDADGWEQLRADAIAAEEVERSLTLRESFRLYPTAIFWSFAMSLVIIMEGYDTALLGNILGLETYRQKFGVYTEGIGWQLTPAWQTAVGQAPTIGNVIGILIAAWFQDRYGYRKTIMINLVLMTAFIFVVFFSPSIEVLFVGELLCGIPWGAFSSSAVSYASEVSPVSLRGYLTTYINLCWVIGQFISAGVLVGVQDRTDQWSYKIPWAVQWVWPVPLFILAWMAPESPWFFVRQGRLPEAEAAVARLQGKSERITPANTVAMMVRTNQFEIDTETGSSYLDCLRGVDRRRTEIACIAWAAQVLSGSSFANMPTYYFQQAGLSQANSFKLGLGTMALAFIGTCASWITMTKFGRRTVYLSGLFTLFVLLMVVGGLAFPAVNTSSARWVQAAFVMIWVFVYDFTVGPMAYCIVGEVSSTRLRGKTVGLARIVYNITGVVAGILCTYQINPTAWNWRGKAGFFWGGSCFLVLVWAYFRLPECKGRTYRELDILFERRIPARKFKETLVKETDDE</sequence>